<evidence type="ECO:0008006" key="4">
    <source>
        <dbReference type="Google" id="ProtNLM"/>
    </source>
</evidence>
<keyword evidence="3" id="KW-1185">Reference proteome</keyword>
<name>A0A6A7A6Z7_9PLEO</name>
<sequence length="613" mass="70788">MFSNLQIRPARPHPRRKPSMAARAGVSKRRVSQINTNINDVPSMDFMEGLFGDEFPEAFAGGSNVHAAKGTKSILDLPAELLAIIAEDLSKMDLKRLRLASTYLATNVDLRINRILISPNRANSDCLQNVLNHPRYRFQVHEIIWDDAQLEEFPDLNSFHDAILLDESNTKQEIEQLLEVASRDYESQGPETRIFDHDDFFDRDGRLTEVAKSILLRRDDQVSRDIIARNATVMSIEESYGIYQRLYQEEQEIMKEKVDVAALQHALAVCPNLERIVLTSEVWRPWNFQPAYVTPFYRSLPPGFRKPSVWPWLSHRPQFTLAQAARRNEVMRTTISGQSKSLSHEFRGYSTVVSALISMDKPSRISEFIVYSGNETLGISHQLFATFNADWHNTITMAHLIPLKRLKLSMNSYGADHSTTASYLRSGQMHALFRSMPHLEHLDLSPNCLARREDNRSIEASVFYPSDIFPPELLPRLKTFALRNVYIVYENLLDLICAMTSAQHISLDNFRMESLTGTRASYYKLFQRMWIHYDLMPPDKPCSRPHFTVIEPVGEGTRSRLVSEDLNHYLYNEQYNRNVPFVDNLGEGQIRGGWVVDDRDERFCERVEWREGW</sequence>
<evidence type="ECO:0000313" key="3">
    <source>
        <dbReference type="Proteomes" id="UP000799424"/>
    </source>
</evidence>
<protein>
    <recommendedName>
        <fullName evidence="4">F-box domain-containing protein</fullName>
    </recommendedName>
</protein>
<gene>
    <name evidence="2" type="ORF">CC86DRAFT_345372</name>
</gene>
<dbReference type="OrthoDB" id="5422579at2759"/>
<proteinExistence type="predicted"/>
<feature type="region of interest" description="Disordered" evidence="1">
    <location>
        <begin position="1"/>
        <end position="26"/>
    </location>
</feature>
<dbReference type="EMBL" id="MU006221">
    <property type="protein sequence ID" value="KAF2828956.1"/>
    <property type="molecule type" value="Genomic_DNA"/>
</dbReference>
<reference evidence="2" key="1">
    <citation type="journal article" date="2020" name="Stud. Mycol.">
        <title>101 Dothideomycetes genomes: a test case for predicting lifestyles and emergence of pathogens.</title>
        <authorList>
            <person name="Haridas S."/>
            <person name="Albert R."/>
            <person name="Binder M."/>
            <person name="Bloem J."/>
            <person name="Labutti K."/>
            <person name="Salamov A."/>
            <person name="Andreopoulos B."/>
            <person name="Baker S."/>
            <person name="Barry K."/>
            <person name="Bills G."/>
            <person name="Bluhm B."/>
            <person name="Cannon C."/>
            <person name="Castanera R."/>
            <person name="Culley D."/>
            <person name="Daum C."/>
            <person name="Ezra D."/>
            <person name="Gonzalez J."/>
            <person name="Henrissat B."/>
            <person name="Kuo A."/>
            <person name="Liang C."/>
            <person name="Lipzen A."/>
            <person name="Lutzoni F."/>
            <person name="Magnuson J."/>
            <person name="Mondo S."/>
            <person name="Nolan M."/>
            <person name="Ohm R."/>
            <person name="Pangilinan J."/>
            <person name="Park H.-J."/>
            <person name="Ramirez L."/>
            <person name="Alfaro M."/>
            <person name="Sun H."/>
            <person name="Tritt A."/>
            <person name="Yoshinaga Y."/>
            <person name="Zwiers L.-H."/>
            <person name="Turgeon B."/>
            <person name="Goodwin S."/>
            <person name="Spatafora J."/>
            <person name="Crous P."/>
            <person name="Grigoriev I."/>
        </authorList>
    </citation>
    <scope>NUCLEOTIDE SEQUENCE</scope>
    <source>
        <strain evidence="2">CBS 113818</strain>
    </source>
</reference>
<dbReference type="AlphaFoldDB" id="A0A6A7A6Z7"/>
<organism evidence="2 3">
    <name type="scientific">Ophiobolus disseminans</name>
    <dbReference type="NCBI Taxonomy" id="1469910"/>
    <lineage>
        <taxon>Eukaryota</taxon>
        <taxon>Fungi</taxon>
        <taxon>Dikarya</taxon>
        <taxon>Ascomycota</taxon>
        <taxon>Pezizomycotina</taxon>
        <taxon>Dothideomycetes</taxon>
        <taxon>Pleosporomycetidae</taxon>
        <taxon>Pleosporales</taxon>
        <taxon>Pleosporineae</taxon>
        <taxon>Phaeosphaeriaceae</taxon>
        <taxon>Ophiobolus</taxon>
    </lineage>
</organism>
<evidence type="ECO:0000256" key="1">
    <source>
        <dbReference type="SAM" id="MobiDB-lite"/>
    </source>
</evidence>
<dbReference type="SUPFAM" id="SSF52047">
    <property type="entry name" value="RNI-like"/>
    <property type="match status" value="1"/>
</dbReference>
<dbReference type="Proteomes" id="UP000799424">
    <property type="component" value="Unassembled WGS sequence"/>
</dbReference>
<evidence type="ECO:0000313" key="2">
    <source>
        <dbReference type="EMBL" id="KAF2828956.1"/>
    </source>
</evidence>
<accession>A0A6A7A6Z7</accession>